<dbReference type="Gene3D" id="1.20.1260.10">
    <property type="match status" value="1"/>
</dbReference>
<dbReference type="EMBL" id="VYQF01000001">
    <property type="protein sequence ID" value="KAA9041986.1"/>
    <property type="molecule type" value="Genomic_DNA"/>
</dbReference>
<comment type="caution">
    <text evidence="4">The sequence shown here is derived from an EMBL/GenBank/DDBJ whole genome shotgun (WGS) entry which is preliminary data.</text>
</comment>
<proteinExistence type="predicted"/>
<dbReference type="RefSeq" id="WP_150414115.1">
    <property type="nucleotide sequence ID" value="NZ_VYQF01000001.1"/>
</dbReference>
<dbReference type="PANTHER" id="PTHR38593:SF1">
    <property type="entry name" value="BLR2558 PROTEIN"/>
    <property type="match status" value="1"/>
</dbReference>
<feature type="region of interest" description="Disordered" evidence="1">
    <location>
        <begin position="24"/>
        <end position="47"/>
    </location>
</feature>
<evidence type="ECO:0000256" key="1">
    <source>
        <dbReference type="SAM" id="MobiDB-lite"/>
    </source>
</evidence>
<organism evidence="4 5">
    <name type="scientific">Ginsengibacter hankyongi</name>
    <dbReference type="NCBI Taxonomy" id="2607284"/>
    <lineage>
        <taxon>Bacteria</taxon>
        <taxon>Pseudomonadati</taxon>
        <taxon>Bacteroidota</taxon>
        <taxon>Chitinophagia</taxon>
        <taxon>Chitinophagales</taxon>
        <taxon>Chitinophagaceae</taxon>
        <taxon>Ginsengibacter</taxon>
    </lineage>
</organism>
<gene>
    <name evidence="4" type="ORF">FW778_08215</name>
</gene>
<evidence type="ECO:0000313" key="5">
    <source>
        <dbReference type="Proteomes" id="UP000326903"/>
    </source>
</evidence>
<dbReference type="Proteomes" id="UP000326903">
    <property type="component" value="Unassembled WGS sequence"/>
</dbReference>
<name>A0A5J5ILN2_9BACT</name>
<accession>A0A5J5ILN2</accession>
<evidence type="ECO:0000259" key="3">
    <source>
        <dbReference type="Pfam" id="PF13628"/>
    </source>
</evidence>
<feature type="chain" id="PRO_5023813147" evidence="2">
    <location>
        <begin position="20"/>
        <end position="201"/>
    </location>
</feature>
<feature type="domain" description="DUF4142" evidence="3">
    <location>
        <begin position="63"/>
        <end position="197"/>
    </location>
</feature>
<evidence type="ECO:0000313" key="4">
    <source>
        <dbReference type="EMBL" id="KAA9041986.1"/>
    </source>
</evidence>
<dbReference type="InterPro" id="IPR025419">
    <property type="entry name" value="DUF4142"/>
</dbReference>
<reference evidence="4 5" key="1">
    <citation type="submission" date="2019-09" db="EMBL/GenBank/DDBJ databases">
        <title>Draft genome sequence of Ginsengibacter sp. BR5-29.</title>
        <authorList>
            <person name="Im W.-T."/>
        </authorList>
    </citation>
    <scope>NUCLEOTIDE SEQUENCE [LARGE SCALE GENOMIC DNA]</scope>
    <source>
        <strain evidence="4 5">BR5-29</strain>
    </source>
</reference>
<feature type="compositionally biased region" description="Low complexity" evidence="1">
    <location>
        <begin position="25"/>
        <end position="47"/>
    </location>
</feature>
<feature type="signal peptide" evidence="2">
    <location>
        <begin position="1"/>
        <end position="19"/>
    </location>
</feature>
<dbReference type="AlphaFoldDB" id="A0A5J5ILN2"/>
<dbReference type="InterPro" id="IPR012347">
    <property type="entry name" value="Ferritin-like"/>
</dbReference>
<sequence length="201" mass="21738">MKKLLIVFLLFSGSCLFYGCNGHNTSSESSTSDSTSTTATDTLGTRMDTMTNTTGTAMVDAKAKGFAADAATGGMLEVELGNLAQQKATSQAVKNFGRMMVDDHTKAKDNLKTIATQKNIDLPPAITDDQRKDIDKLSKKTGADFDKAYVDMMVDDHKKDIAAFKKAQGDVSDNDIKNFITNTLPTLQKHLDAIQAIKAKM</sequence>
<protein>
    <submittedName>
        <fullName evidence="4">DUF4142 domain-containing protein</fullName>
    </submittedName>
</protein>
<keyword evidence="5" id="KW-1185">Reference proteome</keyword>
<evidence type="ECO:0000256" key="2">
    <source>
        <dbReference type="SAM" id="SignalP"/>
    </source>
</evidence>
<dbReference type="PANTHER" id="PTHR38593">
    <property type="entry name" value="BLR2558 PROTEIN"/>
    <property type="match status" value="1"/>
</dbReference>
<keyword evidence="2" id="KW-0732">Signal</keyword>
<dbReference type="PROSITE" id="PS51257">
    <property type="entry name" value="PROKAR_LIPOPROTEIN"/>
    <property type="match status" value="1"/>
</dbReference>
<dbReference type="Pfam" id="PF13628">
    <property type="entry name" value="DUF4142"/>
    <property type="match status" value="1"/>
</dbReference>